<feature type="non-terminal residue" evidence="1">
    <location>
        <position position="1"/>
    </location>
</feature>
<dbReference type="EMBL" id="BART01029824">
    <property type="protein sequence ID" value="GAH11160.1"/>
    <property type="molecule type" value="Genomic_DNA"/>
</dbReference>
<sequence length="59" mass="6642">VGITMFTIGYIFGFLVCEKKCLIYQGRISGLRIHDYVLSGAEIKEIYNKSLKPTSRKAA</sequence>
<proteinExistence type="predicted"/>
<reference evidence="1" key="1">
    <citation type="journal article" date="2014" name="Front. Microbiol.">
        <title>High frequency of phylogenetically diverse reductive dehalogenase-homologous genes in deep subseafloor sedimentary metagenomes.</title>
        <authorList>
            <person name="Kawai M."/>
            <person name="Futagami T."/>
            <person name="Toyoda A."/>
            <person name="Takaki Y."/>
            <person name="Nishi S."/>
            <person name="Hori S."/>
            <person name="Arai W."/>
            <person name="Tsubouchi T."/>
            <person name="Morono Y."/>
            <person name="Uchiyama I."/>
            <person name="Ito T."/>
            <person name="Fujiyama A."/>
            <person name="Inagaki F."/>
            <person name="Takami H."/>
        </authorList>
    </citation>
    <scope>NUCLEOTIDE SEQUENCE</scope>
    <source>
        <strain evidence="1">Expedition CK06-06</strain>
    </source>
</reference>
<evidence type="ECO:0000313" key="1">
    <source>
        <dbReference type="EMBL" id="GAH11160.1"/>
    </source>
</evidence>
<comment type="caution">
    <text evidence="1">The sequence shown here is derived from an EMBL/GenBank/DDBJ whole genome shotgun (WGS) entry which is preliminary data.</text>
</comment>
<protein>
    <submittedName>
        <fullName evidence="1">Uncharacterized protein</fullName>
    </submittedName>
</protein>
<dbReference type="AlphaFoldDB" id="X1DSD7"/>
<accession>X1DSD7</accession>
<organism evidence="1">
    <name type="scientific">marine sediment metagenome</name>
    <dbReference type="NCBI Taxonomy" id="412755"/>
    <lineage>
        <taxon>unclassified sequences</taxon>
        <taxon>metagenomes</taxon>
        <taxon>ecological metagenomes</taxon>
    </lineage>
</organism>
<gene>
    <name evidence="1" type="ORF">S01H4_52239</name>
</gene>
<name>X1DSD7_9ZZZZ</name>